<keyword evidence="8" id="KW-0812">Transmembrane</keyword>
<dbReference type="Gene3D" id="1.10.510.10">
    <property type="entry name" value="Transferase(Phosphotransferase) domain 1"/>
    <property type="match status" value="1"/>
</dbReference>
<dbReference type="EC" id="2.7.11.1" evidence="1"/>
<evidence type="ECO:0000256" key="1">
    <source>
        <dbReference type="ARBA" id="ARBA00012513"/>
    </source>
</evidence>
<evidence type="ECO:0000313" key="14">
    <source>
        <dbReference type="Proteomes" id="UP000516437"/>
    </source>
</evidence>
<dbReference type="PANTHER" id="PTHR47976:SF102">
    <property type="entry name" value="G-TYPE LECTIN S-RECEPTOR-LIKE SERINE_THREONINE-PROTEIN KINASE LECRK3"/>
    <property type="match status" value="1"/>
</dbReference>
<keyword evidence="13" id="KW-0675">Receptor</keyword>
<feature type="signal peptide" evidence="9">
    <location>
        <begin position="1"/>
        <end position="18"/>
    </location>
</feature>
<keyword evidence="13" id="KW-0418">Kinase</keyword>
<comment type="caution">
    <text evidence="13">The sequence shown here is derived from an EMBL/GenBank/DDBJ whole genome shotgun (WGS) entry which is preliminary data.</text>
</comment>
<dbReference type="SMART" id="SM00108">
    <property type="entry name" value="B_lectin"/>
    <property type="match status" value="2"/>
</dbReference>
<keyword evidence="13" id="KW-0808">Transferase</keyword>
<evidence type="ECO:0000256" key="9">
    <source>
        <dbReference type="SAM" id="SignalP"/>
    </source>
</evidence>
<keyword evidence="14" id="KW-1185">Reference proteome</keyword>
<evidence type="ECO:0000256" key="7">
    <source>
        <dbReference type="PROSITE-ProRule" id="PRU00076"/>
    </source>
</evidence>
<dbReference type="PROSITE" id="PS50927">
    <property type="entry name" value="BULB_LECTIN"/>
    <property type="match status" value="2"/>
</dbReference>
<keyword evidence="13" id="KW-0430">Lectin</keyword>
<dbReference type="GO" id="GO:0048544">
    <property type="term" value="P:recognition of pollen"/>
    <property type="evidence" value="ECO:0007669"/>
    <property type="project" value="InterPro"/>
</dbReference>
<comment type="catalytic activity">
    <reaction evidence="6">
        <text>L-seryl-[protein] + ATP = O-phospho-L-seryl-[protein] + ADP + H(+)</text>
        <dbReference type="Rhea" id="RHEA:17989"/>
        <dbReference type="Rhea" id="RHEA-COMP:9863"/>
        <dbReference type="Rhea" id="RHEA-COMP:11604"/>
        <dbReference type="ChEBI" id="CHEBI:15378"/>
        <dbReference type="ChEBI" id="CHEBI:29999"/>
        <dbReference type="ChEBI" id="CHEBI:30616"/>
        <dbReference type="ChEBI" id="CHEBI:83421"/>
        <dbReference type="ChEBI" id="CHEBI:456216"/>
        <dbReference type="EC" id="2.7.11.1"/>
    </reaction>
</comment>
<reference evidence="13 14" key="1">
    <citation type="journal article" date="2019" name="Plant Biotechnol. J.">
        <title>The red bayberry genome and genetic basis of sex determination.</title>
        <authorList>
            <person name="Jia H.M."/>
            <person name="Jia H.J."/>
            <person name="Cai Q.L."/>
            <person name="Wang Y."/>
            <person name="Zhao H.B."/>
            <person name="Yang W.F."/>
            <person name="Wang G.Y."/>
            <person name="Li Y.H."/>
            <person name="Zhan D.L."/>
            <person name="Shen Y.T."/>
            <person name="Niu Q.F."/>
            <person name="Chang L."/>
            <person name="Qiu J."/>
            <person name="Zhao L."/>
            <person name="Xie H.B."/>
            <person name="Fu W.Y."/>
            <person name="Jin J."/>
            <person name="Li X.W."/>
            <person name="Jiao Y."/>
            <person name="Zhou C.C."/>
            <person name="Tu T."/>
            <person name="Chai C.Y."/>
            <person name="Gao J.L."/>
            <person name="Fan L.J."/>
            <person name="van de Weg E."/>
            <person name="Wang J.Y."/>
            <person name="Gao Z.S."/>
        </authorList>
    </citation>
    <scope>NUCLEOTIDE SEQUENCE [LARGE SCALE GENOMIC DNA]</scope>
    <source>
        <tissue evidence="13">Leaves</tissue>
    </source>
</reference>
<dbReference type="GO" id="GO:0004674">
    <property type="term" value="F:protein serine/threonine kinase activity"/>
    <property type="evidence" value="ECO:0007669"/>
    <property type="project" value="UniProtKB-EC"/>
</dbReference>
<keyword evidence="8" id="KW-1133">Transmembrane helix</keyword>
<feature type="chain" id="PRO_5025617493" description="non-specific serine/threonine protein kinase" evidence="9">
    <location>
        <begin position="19"/>
        <end position="561"/>
    </location>
</feature>
<name>A0A6A1W6H7_9ROSI</name>
<dbReference type="Proteomes" id="UP000516437">
    <property type="component" value="Chromosome 3"/>
</dbReference>
<feature type="domain" description="EGF-like" evidence="10">
    <location>
        <begin position="274"/>
        <end position="311"/>
    </location>
</feature>
<feature type="domain" description="Apple" evidence="12">
    <location>
        <begin position="326"/>
        <end position="406"/>
    </location>
</feature>
<comment type="caution">
    <text evidence="7">Lacks conserved residue(s) required for the propagation of feature annotation.</text>
</comment>
<dbReference type="InterPro" id="IPR051343">
    <property type="entry name" value="G-type_lectin_kinases/EP1-like"/>
</dbReference>
<feature type="domain" description="Bulb-type lectin" evidence="11">
    <location>
        <begin position="24"/>
        <end position="140"/>
    </location>
</feature>
<organism evidence="13 14">
    <name type="scientific">Morella rubra</name>
    <name type="common">Chinese bayberry</name>
    <dbReference type="NCBI Taxonomy" id="262757"/>
    <lineage>
        <taxon>Eukaryota</taxon>
        <taxon>Viridiplantae</taxon>
        <taxon>Streptophyta</taxon>
        <taxon>Embryophyta</taxon>
        <taxon>Tracheophyta</taxon>
        <taxon>Spermatophyta</taxon>
        <taxon>Magnoliopsida</taxon>
        <taxon>eudicotyledons</taxon>
        <taxon>Gunneridae</taxon>
        <taxon>Pentapetalae</taxon>
        <taxon>rosids</taxon>
        <taxon>fabids</taxon>
        <taxon>Fagales</taxon>
        <taxon>Myricaceae</taxon>
        <taxon>Morella</taxon>
    </lineage>
</organism>
<dbReference type="PROSITE" id="PS50026">
    <property type="entry name" value="EGF_3"/>
    <property type="match status" value="1"/>
</dbReference>
<feature type="transmembrane region" description="Helical" evidence="8">
    <location>
        <begin position="432"/>
        <end position="453"/>
    </location>
</feature>
<dbReference type="Gene3D" id="2.90.10.10">
    <property type="entry name" value="Bulb-type lectin domain"/>
    <property type="match status" value="2"/>
</dbReference>
<dbReference type="SUPFAM" id="SSF51110">
    <property type="entry name" value="alpha-D-mannose-specific plant lectins"/>
    <property type="match status" value="2"/>
</dbReference>
<comment type="catalytic activity">
    <reaction evidence="5">
        <text>L-threonyl-[protein] + ATP = O-phospho-L-threonyl-[protein] + ADP + H(+)</text>
        <dbReference type="Rhea" id="RHEA:46608"/>
        <dbReference type="Rhea" id="RHEA-COMP:11060"/>
        <dbReference type="Rhea" id="RHEA-COMP:11605"/>
        <dbReference type="ChEBI" id="CHEBI:15378"/>
        <dbReference type="ChEBI" id="CHEBI:30013"/>
        <dbReference type="ChEBI" id="CHEBI:30616"/>
        <dbReference type="ChEBI" id="CHEBI:61977"/>
        <dbReference type="ChEBI" id="CHEBI:456216"/>
        <dbReference type="EC" id="2.7.11.1"/>
    </reaction>
</comment>
<dbReference type="InterPro" id="IPR036426">
    <property type="entry name" value="Bulb-type_lectin_dom_sf"/>
</dbReference>
<accession>A0A6A1W6H7</accession>
<keyword evidence="7" id="KW-0245">EGF-like domain</keyword>
<evidence type="ECO:0000313" key="13">
    <source>
        <dbReference type="EMBL" id="KAB1220874.1"/>
    </source>
</evidence>
<evidence type="ECO:0000256" key="5">
    <source>
        <dbReference type="ARBA" id="ARBA00047899"/>
    </source>
</evidence>
<dbReference type="AlphaFoldDB" id="A0A6A1W6H7"/>
<dbReference type="EMBL" id="RXIC02000021">
    <property type="protein sequence ID" value="KAB1220874.1"/>
    <property type="molecule type" value="Genomic_DNA"/>
</dbReference>
<dbReference type="Pfam" id="PF00954">
    <property type="entry name" value="S_locus_glycop"/>
    <property type="match status" value="1"/>
</dbReference>
<proteinExistence type="predicted"/>
<dbReference type="InterPro" id="IPR000742">
    <property type="entry name" value="EGF"/>
</dbReference>
<keyword evidence="4" id="KW-0325">Glycoprotein</keyword>
<evidence type="ECO:0000256" key="2">
    <source>
        <dbReference type="ARBA" id="ARBA00022729"/>
    </source>
</evidence>
<evidence type="ECO:0000259" key="12">
    <source>
        <dbReference type="PROSITE" id="PS50948"/>
    </source>
</evidence>
<evidence type="ECO:0000256" key="3">
    <source>
        <dbReference type="ARBA" id="ARBA00023157"/>
    </source>
</evidence>
<dbReference type="InterPro" id="IPR003609">
    <property type="entry name" value="Pan_app"/>
</dbReference>
<dbReference type="CDD" id="cd00028">
    <property type="entry name" value="B_lectin"/>
    <property type="match status" value="1"/>
</dbReference>
<dbReference type="Pfam" id="PF08276">
    <property type="entry name" value="PAN_2"/>
    <property type="match status" value="1"/>
</dbReference>
<sequence>MASIIPYLFLAVLSMATAQQRSFNLSRGSSLFPTENSSILSPSGLFAFGFFPYGDGFAVGIWFEGTPQKTVVWVAYRNDPPLSPNATIAFTSDVRLVVQELGGQEKSITDNVPASFASILDSGNFALYNSGSTVVWQSFDYPMDTILPGILLTAGNQLVSSTSESNHSMGNFRIAMQIDGNVVLYPIGSPNTGNYAYWATNTSSFGKNVKLTLDGNGRLYMLNSSGVNAKNITPGATHSGGKAYRATIDADGIFRLYSHNLSESGNWSIEWAVPGDVCGPKGICGMNGFCDIQNQQFVCICPPGFVFINQEQKDLGCNRSFTTESCDFKTNQTKYIIQEMQNTVIEQSTYAFLSPTTNEECKQACLEDCNCDAAFFQGQECMKQKLPLTFGRFTGDSSTSTFVKVGIDLGGNGFGAPNINPIKRTKVLRVDILIIGVACVAFSVILLAFSALLMRYRIWRNYQPRESLDINVPEDEIILVDWVTSCFKANEVLKLVPEVVDVQSLERMIRIGLWCVEEEPTFRPAMKKVVQMLEGTMHVPIPPCARSSVERISSSSIGIEP</sequence>
<evidence type="ECO:0000259" key="11">
    <source>
        <dbReference type="PROSITE" id="PS50927"/>
    </source>
</evidence>
<protein>
    <recommendedName>
        <fullName evidence="1">non-specific serine/threonine protein kinase</fullName>
        <ecNumber evidence="1">2.7.11.1</ecNumber>
    </recommendedName>
</protein>
<keyword evidence="3" id="KW-1015">Disulfide bond</keyword>
<dbReference type="CDD" id="cd00053">
    <property type="entry name" value="EGF"/>
    <property type="match status" value="1"/>
</dbReference>
<evidence type="ECO:0000259" key="10">
    <source>
        <dbReference type="PROSITE" id="PS50026"/>
    </source>
</evidence>
<dbReference type="OrthoDB" id="1668230at2759"/>
<keyword evidence="2 9" id="KW-0732">Signal</keyword>
<dbReference type="GO" id="GO:0030246">
    <property type="term" value="F:carbohydrate binding"/>
    <property type="evidence" value="ECO:0007669"/>
    <property type="project" value="UniProtKB-KW"/>
</dbReference>
<evidence type="ECO:0000256" key="8">
    <source>
        <dbReference type="SAM" id="Phobius"/>
    </source>
</evidence>
<dbReference type="InterPro" id="IPR001480">
    <property type="entry name" value="Bulb-type_lectin_dom"/>
</dbReference>
<dbReference type="InterPro" id="IPR000858">
    <property type="entry name" value="S_locus_glycoprot_dom"/>
</dbReference>
<dbReference type="FunFam" id="2.90.10.10:FF:000026">
    <property type="entry name" value="Serine/threonine-protein kinase"/>
    <property type="match status" value="1"/>
</dbReference>
<dbReference type="PANTHER" id="PTHR47976">
    <property type="entry name" value="G-TYPE LECTIN S-RECEPTOR-LIKE SERINE/THREONINE-PROTEIN KINASE SD2-5"/>
    <property type="match status" value="1"/>
</dbReference>
<gene>
    <name evidence="13" type="ORF">CJ030_MR3G006313</name>
</gene>
<keyword evidence="8" id="KW-0472">Membrane</keyword>
<dbReference type="PROSITE" id="PS50948">
    <property type="entry name" value="PAN"/>
    <property type="match status" value="1"/>
</dbReference>
<dbReference type="Pfam" id="PF01453">
    <property type="entry name" value="B_lectin"/>
    <property type="match status" value="1"/>
</dbReference>
<evidence type="ECO:0000256" key="4">
    <source>
        <dbReference type="ARBA" id="ARBA00023180"/>
    </source>
</evidence>
<evidence type="ECO:0000256" key="6">
    <source>
        <dbReference type="ARBA" id="ARBA00048679"/>
    </source>
</evidence>
<feature type="domain" description="Bulb-type lectin" evidence="11">
    <location>
        <begin position="143"/>
        <end position="269"/>
    </location>
</feature>